<evidence type="ECO:0000313" key="2">
    <source>
        <dbReference type="EMBL" id="MFB9069827.1"/>
    </source>
</evidence>
<evidence type="ECO:0000313" key="3">
    <source>
        <dbReference type="Proteomes" id="UP001589575"/>
    </source>
</evidence>
<proteinExistence type="predicted"/>
<feature type="region of interest" description="Disordered" evidence="1">
    <location>
        <begin position="1"/>
        <end position="22"/>
    </location>
</feature>
<keyword evidence="3" id="KW-1185">Reference proteome</keyword>
<organism evidence="2 3">
    <name type="scientific">Citricoccus parietis</name>
    <dbReference type="NCBI Taxonomy" id="592307"/>
    <lineage>
        <taxon>Bacteria</taxon>
        <taxon>Bacillati</taxon>
        <taxon>Actinomycetota</taxon>
        <taxon>Actinomycetes</taxon>
        <taxon>Micrococcales</taxon>
        <taxon>Micrococcaceae</taxon>
        <taxon>Citricoccus</taxon>
    </lineage>
</organism>
<dbReference type="EMBL" id="JBHMFI010000001">
    <property type="protein sequence ID" value="MFB9069827.1"/>
    <property type="molecule type" value="Genomic_DNA"/>
</dbReference>
<protein>
    <submittedName>
        <fullName evidence="2">Uncharacterized protein</fullName>
    </submittedName>
</protein>
<accession>A0ABV5FT19</accession>
<dbReference type="Proteomes" id="UP001589575">
    <property type="component" value="Unassembled WGS sequence"/>
</dbReference>
<gene>
    <name evidence="2" type="ORF">ACFFX0_00870</name>
</gene>
<comment type="caution">
    <text evidence="2">The sequence shown here is derived from an EMBL/GenBank/DDBJ whole genome shotgun (WGS) entry which is preliminary data.</text>
</comment>
<sequence length="66" mass="6985">MRCPIAPPRVAAPRSSARKPSPTTNMVVCALTRLPVRAPHAAARFLASCLGMPRLPVNTTVCPYSG</sequence>
<reference evidence="2 3" key="1">
    <citation type="submission" date="2024-09" db="EMBL/GenBank/DDBJ databases">
        <authorList>
            <person name="Sun Q."/>
            <person name="Mori K."/>
        </authorList>
    </citation>
    <scope>NUCLEOTIDE SEQUENCE [LARGE SCALE GENOMIC DNA]</scope>
    <source>
        <strain evidence="2 3">CCM 7609</strain>
    </source>
</reference>
<evidence type="ECO:0000256" key="1">
    <source>
        <dbReference type="SAM" id="MobiDB-lite"/>
    </source>
</evidence>
<name>A0ABV5FT19_9MICC</name>